<dbReference type="GO" id="GO:0009086">
    <property type="term" value="P:methionine biosynthetic process"/>
    <property type="evidence" value="ECO:0007669"/>
    <property type="project" value="UniProtKB-KW"/>
</dbReference>
<dbReference type="Gene3D" id="3.30.360.10">
    <property type="entry name" value="Dihydrodipicolinate Reductase, domain 2"/>
    <property type="match status" value="1"/>
</dbReference>
<feature type="active site" description="Proton donor" evidence="12">
    <location>
        <position position="200"/>
    </location>
</feature>
<dbReference type="GO" id="GO:0050661">
    <property type="term" value="F:NADP binding"/>
    <property type="evidence" value="ECO:0007669"/>
    <property type="project" value="InterPro"/>
</dbReference>
<keyword evidence="13 14" id="KW-0521">NADP</keyword>
<evidence type="ECO:0000256" key="14">
    <source>
        <dbReference type="RuleBase" id="RU000579"/>
    </source>
</evidence>
<dbReference type="AlphaFoldDB" id="A0A9X8UGE7"/>
<dbReference type="OrthoDB" id="9808167at2"/>
<dbReference type="EMBL" id="SLUK01000018">
    <property type="protein sequence ID" value="TCL40707.1"/>
    <property type="molecule type" value="Genomic_DNA"/>
</dbReference>
<protein>
    <recommendedName>
        <fullName evidence="5 14">Homoserine dehydrogenase</fullName>
        <ecNumber evidence="4 14">1.1.1.3</ecNumber>
    </recommendedName>
</protein>
<dbReference type="GO" id="GO:0009088">
    <property type="term" value="P:threonine biosynthetic process"/>
    <property type="evidence" value="ECO:0007669"/>
    <property type="project" value="UniProtKB-KW"/>
</dbReference>
<keyword evidence="9" id="KW-0915">Sodium</keyword>
<evidence type="ECO:0000256" key="11">
    <source>
        <dbReference type="ARBA" id="ARBA00048841"/>
    </source>
</evidence>
<dbReference type="GO" id="GO:0004412">
    <property type="term" value="F:homoserine dehydrogenase activity"/>
    <property type="evidence" value="ECO:0007669"/>
    <property type="project" value="UniProtKB-EC"/>
</dbReference>
<dbReference type="InterPro" id="IPR019811">
    <property type="entry name" value="HDH_CS"/>
</dbReference>
<dbReference type="PANTHER" id="PTHR43331">
    <property type="entry name" value="HOMOSERINE DEHYDROGENASE"/>
    <property type="match status" value="1"/>
</dbReference>
<evidence type="ECO:0000256" key="13">
    <source>
        <dbReference type="PIRSR" id="PIRSR000098-2"/>
    </source>
</evidence>
<evidence type="ECO:0000256" key="2">
    <source>
        <dbReference type="ARBA" id="ARBA00005062"/>
    </source>
</evidence>
<evidence type="ECO:0000256" key="6">
    <source>
        <dbReference type="ARBA" id="ARBA00022605"/>
    </source>
</evidence>
<keyword evidence="8 14" id="KW-0560">Oxidoreductase</keyword>
<evidence type="ECO:0000256" key="3">
    <source>
        <dbReference type="ARBA" id="ARBA00006753"/>
    </source>
</evidence>
<keyword evidence="6 14" id="KW-0028">Amino-acid biosynthesis</keyword>
<dbReference type="NCBIfam" id="NF004976">
    <property type="entry name" value="PRK06349.1"/>
    <property type="match status" value="1"/>
</dbReference>
<dbReference type="SUPFAM" id="SSF55347">
    <property type="entry name" value="Glyceraldehyde-3-phosphate dehydrogenase-like, C-terminal domain"/>
    <property type="match status" value="1"/>
</dbReference>
<feature type="binding site" evidence="13">
    <location>
        <begin position="7"/>
        <end position="14"/>
    </location>
    <ligand>
        <name>NADP(+)</name>
        <dbReference type="ChEBI" id="CHEBI:58349"/>
    </ligand>
</feature>
<dbReference type="Pfam" id="PF03447">
    <property type="entry name" value="NAD_binding_3"/>
    <property type="match status" value="1"/>
</dbReference>
<feature type="domain" description="Homoserine dehydrogenase catalytic" evidence="16">
    <location>
        <begin position="132"/>
        <end position="311"/>
    </location>
</feature>
<name>A0A9X8UGE7_9FIRM</name>
<dbReference type="RefSeq" id="WP_079699864.1">
    <property type="nucleotide sequence ID" value="NZ_JADNAH010000083.1"/>
</dbReference>
<evidence type="ECO:0000259" key="17">
    <source>
        <dbReference type="Pfam" id="PF03447"/>
    </source>
</evidence>
<evidence type="ECO:0000256" key="4">
    <source>
        <dbReference type="ARBA" id="ARBA00013213"/>
    </source>
</evidence>
<reference evidence="18 19" key="1">
    <citation type="submission" date="2019-03" db="EMBL/GenBank/DDBJ databases">
        <title>Genomic Encyclopedia of Type Strains, Phase IV (KMG-IV): sequencing the most valuable type-strain genomes for metagenomic binning, comparative biology and taxonomic classification.</title>
        <authorList>
            <person name="Goeker M."/>
        </authorList>
    </citation>
    <scope>NUCLEOTIDE SEQUENCE [LARGE SCALE GENOMIC DNA]</scope>
    <source>
        <strain evidence="18 19">DSM 100433</strain>
    </source>
</reference>
<dbReference type="EC" id="1.1.1.3" evidence="4 14"/>
<evidence type="ECO:0000256" key="10">
    <source>
        <dbReference type="ARBA" id="ARBA00023167"/>
    </source>
</evidence>
<dbReference type="PIRSF" id="PIRSF000098">
    <property type="entry name" value="Homoser_dehydrog"/>
    <property type="match status" value="1"/>
</dbReference>
<comment type="pathway">
    <text evidence="1 14">Amino-acid biosynthesis; L-threonine biosynthesis; L-threonine from L-aspartate: step 3/5.</text>
</comment>
<evidence type="ECO:0000259" key="16">
    <source>
        <dbReference type="Pfam" id="PF00742"/>
    </source>
</evidence>
<evidence type="ECO:0000256" key="12">
    <source>
        <dbReference type="PIRSR" id="PIRSR000098-1"/>
    </source>
</evidence>
<evidence type="ECO:0000256" key="8">
    <source>
        <dbReference type="ARBA" id="ARBA00023002"/>
    </source>
</evidence>
<sequence length="411" mass="44532">MKKIAVMGFGVVGSGVVELCDKNKESICGRAGDEIVVKYILDLRDFPDSPYADRVIHDFDTILKDPEVEIVAEVMGGLEPAFSYSKALLCAGKSVVTSNKELVAQKGAELLALAHEHGVNYLFEASVGGGIPIIRPLHMCLAANQIDEIAGILNGTTNFILTKMIRESMSFSDALALAQKLGYAEKDPTADVEGQDACRKICILASLAYGKHVYPQEVHTEGITKVTLEDVQYAEDWGGVIKLIGRAKRLESGKLMVMVSPALISHESQLSTVDDVFNGILVRADATGDVVFYGKGAGKLPTASAVMGDIIDCAKAQGTIESLRWTDSQADTVGNYEDYPAGVYVRCRGVHAKETAVSCFGNIRTLHRGGEHDDEFAFVTEEMTERRIAAARRQMQSDGVEVLSCIRTLDY</sequence>
<evidence type="ECO:0000256" key="9">
    <source>
        <dbReference type="ARBA" id="ARBA00023053"/>
    </source>
</evidence>
<evidence type="ECO:0000256" key="15">
    <source>
        <dbReference type="RuleBase" id="RU004171"/>
    </source>
</evidence>
<dbReference type="PROSITE" id="PS01042">
    <property type="entry name" value="HOMOSER_DHGENASE"/>
    <property type="match status" value="1"/>
</dbReference>
<dbReference type="InterPro" id="IPR001342">
    <property type="entry name" value="HDH_cat"/>
</dbReference>
<evidence type="ECO:0000256" key="7">
    <source>
        <dbReference type="ARBA" id="ARBA00022697"/>
    </source>
</evidence>
<keyword evidence="19" id="KW-1185">Reference proteome</keyword>
<dbReference type="Pfam" id="PF00742">
    <property type="entry name" value="Homoserine_dh"/>
    <property type="match status" value="1"/>
</dbReference>
<dbReference type="PANTHER" id="PTHR43331:SF1">
    <property type="entry name" value="HOMOSERINE DEHYDROGENASE"/>
    <property type="match status" value="1"/>
</dbReference>
<feature type="domain" description="Aspartate/homoserine dehydrogenase NAD-binding" evidence="17">
    <location>
        <begin position="8"/>
        <end position="124"/>
    </location>
</feature>
<gene>
    <name evidence="18" type="ORF">EDD78_11816</name>
</gene>
<proteinExistence type="inferred from homology"/>
<dbReference type="SUPFAM" id="SSF51735">
    <property type="entry name" value="NAD(P)-binding Rossmann-fold domains"/>
    <property type="match status" value="1"/>
</dbReference>
<evidence type="ECO:0000256" key="5">
    <source>
        <dbReference type="ARBA" id="ARBA00013376"/>
    </source>
</evidence>
<keyword evidence="10 14" id="KW-0486">Methionine biosynthesis</keyword>
<dbReference type="InterPro" id="IPR005106">
    <property type="entry name" value="Asp/hSer_DH_NAD-bd"/>
</dbReference>
<evidence type="ECO:0000256" key="1">
    <source>
        <dbReference type="ARBA" id="ARBA00005056"/>
    </source>
</evidence>
<organism evidence="18 19">
    <name type="scientific">Harryflintia acetispora</name>
    <dbReference type="NCBI Taxonomy" id="1849041"/>
    <lineage>
        <taxon>Bacteria</taxon>
        <taxon>Bacillati</taxon>
        <taxon>Bacillota</taxon>
        <taxon>Clostridia</taxon>
        <taxon>Eubacteriales</taxon>
        <taxon>Oscillospiraceae</taxon>
        <taxon>Harryflintia</taxon>
    </lineage>
</organism>
<evidence type="ECO:0000313" key="18">
    <source>
        <dbReference type="EMBL" id="TCL40707.1"/>
    </source>
</evidence>
<dbReference type="FunFam" id="3.30.360.10:FF:000005">
    <property type="entry name" value="Homoserine dehydrogenase"/>
    <property type="match status" value="1"/>
</dbReference>
<comment type="catalytic activity">
    <reaction evidence="11">
        <text>L-homoserine + NADP(+) = L-aspartate 4-semialdehyde + NADPH + H(+)</text>
        <dbReference type="Rhea" id="RHEA:15761"/>
        <dbReference type="ChEBI" id="CHEBI:15378"/>
        <dbReference type="ChEBI" id="CHEBI:57476"/>
        <dbReference type="ChEBI" id="CHEBI:57783"/>
        <dbReference type="ChEBI" id="CHEBI:58349"/>
        <dbReference type="ChEBI" id="CHEBI:537519"/>
        <dbReference type="EC" id="1.1.1.3"/>
    </reaction>
    <physiologicalReaction direction="right-to-left" evidence="11">
        <dbReference type="Rhea" id="RHEA:15763"/>
    </physiologicalReaction>
</comment>
<evidence type="ECO:0000313" key="19">
    <source>
        <dbReference type="Proteomes" id="UP000294682"/>
    </source>
</evidence>
<dbReference type="Gene3D" id="3.30.70.260">
    <property type="match status" value="1"/>
</dbReference>
<dbReference type="Proteomes" id="UP000294682">
    <property type="component" value="Unassembled WGS sequence"/>
</dbReference>
<feature type="binding site" evidence="13">
    <location>
        <position position="100"/>
    </location>
    <ligand>
        <name>NADPH</name>
        <dbReference type="ChEBI" id="CHEBI:57783"/>
    </ligand>
</feature>
<keyword evidence="7 14" id="KW-0791">Threonine biosynthesis</keyword>
<feature type="binding site" evidence="13">
    <location>
        <position position="185"/>
    </location>
    <ligand>
        <name>L-homoserine</name>
        <dbReference type="ChEBI" id="CHEBI:57476"/>
    </ligand>
</feature>
<comment type="caution">
    <text evidence="18">The sequence shown here is derived from an EMBL/GenBank/DDBJ whole genome shotgun (WGS) entry which is preliminary data.</text>
</comment>
<accession>A0A9X8UGE7</accession>
<comment type="pathway">
    <text evidence="2 14">Amino-acid biosynthesis; L-methionine biosynthesis via de novo pathway; L-homoserine from L-aspartate: step 3/3.</text>
</comment>
<dbReference type="Gene3D" id="3.40.50.720">
    <property type="entry name" value="NAD(P)-binding Rossmann-like Domain"/>
    <property type="match status" value="1"/>
</dbReference>
<dbReference type="InterPro" id="IPR036291">
    <property type="entry name" value="NAD(P)-bd_dom_sf"/>
</dbReference>
<dbReference type="InterPro" id="IPR016204">
    <property type="entry name" value="HDH"/>
</dbReference>
<comment type="similarity">
    <text evidence="3 15">Belongs to the homoserine dehydrogenase family.</text>
</comment>